<gene>
    <name evidence="3" type="ORF">GCM10011572_28320</name>
    <name evidence="4" type="ORF">GM672_02705</name>
</gene>
<keyword evidence="2" id="KW-0812">Transmembrane</keyword>
<feature type="region of interest" description="Disordered" evidence="1">
    <location>
        <begin position="1"/>
        <end position="20"/>
    </location>
</feature>
<dbReference type="EMBL" id="WNKZ01000004">
    <property type="protein sequence ID" value="MTV51638.1"/>
    <property type="molecule type" value="Genomic_DNA"/>
</dbReference>
<dbReference type="Proteomes" id="UP000622638">
    <property type="component" value="Unassembled WGS sequence"/>
</dbReference>
<organism evidence="4 5">
    <name type="scientific">Pseudoduganella buxea</name>
    <dbReference type="NCBI Taxonomy" id="1949069"/>
    <lineage>
        <taxon>Bacteria</taxon>
        <taxon>Pseudomonadati</taxon>
        <taxon>Pseudomonadota</taxon>
        <taxon>Betaproteobacteria</taxon>
        <taxon>Burkholderiales</taxon>
        <taxon>Oxalobacteraceae</taxon>
        <taxon>Telluria group</taxon>
        <taxon>Pseudoduganella</taxon>
    </lineage>
</organism>
<evidence type="ECO:0000256" key="2">
    <source>
        <dbReference type="SAM" id="Phobius"/>
    </source>
</evidence>
<sequence length="88" mass="9972">MEVDSNLQRPHSHTNGNDRRLAAIERDVAVIVSNYSTKEDIVKMELKVLERFSRLDANTAEMESRLVRWFFATSVSLAAVAFTAGKFL</sequence>
<reference evidence="4 5" key="3">
    <citation type="submission" date="2019-11" db="EMBL/GenBank/DDBJ databases">
        <title>Type strains purchased from KCTC, JCM and DSMZ.</title>
        <authorList>
            <person name="Lu H."/>
        </authorList>
    </citation>
    <scope>NUCLEOTIDE SEQUENCE [LARGE SCALE GENOMIC DNA]</scope>
    <source>
        <strain evidence="4 5">KCTC 52429</strain>
    </source>
</reference>
<dbReference type="EMBL" id="BMKG01000011">
    <property type="protein sequence ID" value="GGC04802.1"/>
    <property type="molecule type" value="Genomic_DNA"/>
</dbReference>
<comment type="caution">
    <text evidence="4">The sequence shown here is derived from an EMBL/GenBank/DDBJ whole genome shotgun (WGS) entry which is preliminary data.</text>
</comment>
<evidence type="ECO:0008006" key="7">
    <source>
        <dbReference type="Google" id="ProtNLM"/>
    </source>
</evidence>
<reference evidence="3" key="1">
    <citation type="journal article" date="2014" name="Int. J. Syst. Evol. Microbiol.">
        <title>Complete genome of a new Firmicutes species belonging to the dominant human colonic microbiota ('Ruminococcus bicirculans') reveals two chromosomes and a selective capacity to utilize plant glucans.</title>
        <authorList>
            <consortium name="NISC Comparative Sequencing Program"/>
            <person name="Wegmann U."/>
            <person name="Louis P."/>
            <person name="Goesmann A."/>
            <person name="Henrissat B."/>
            <person name="Duncan S.H."/>
            <person name="Flint H.J."/>
        </authorList>
    </citation>
    <scope>NUCLEOTIDE SEQUENCE</scope>
    <source>
        <strain evidence="3">CGMCC 1.15931</strain>
    </source>
</reference>
<evidence type="ECO:0000313" key="6">
    <source>
        <dbReference type="Proteomes" id="UP000622638"/>
    </source>
</evidence>
<dbReference type="RefSeq" id="WP_155468981.1">
    <property type="nucleotide sequence ID" value="NZ_BMKG01000011.1"/>
</dbReference>
<reference evidence="6" key="2">
    <citation type="journal article" date="2019" name="Int. J. Syst. Evol. Microbiol.">
        <title>The Global Catalogue of Microorganisms (GCM) 10K type strain sequencing project: providing services to taxonomists for standard genome sequencing and annotation.</title>
        <authorList>
            <consortium name="The Broad Institute Genomics Platform"/>
            <consortium name="The Broad Institute Genome Sequencing Center for Infectious Disease"/>
            <person name="Wu L."/>
            <person name="Ma J."/>
        </authorList>
    </citation>
    <scope>NUCLEOTIDE SEQUENCE [LARGE SCALE GENOMIC DNA]</scope>
    <source>
        <strain evidence="6">CGMCC 1.15931</strain>
    </source>
</reference>
<keyword evidence="6" id="KW-1185">Reference proteome</keyword>
<feature type="compositionally biased region" description="Polar residues" evidence="1">
    <location>
        <begin position="1"/>
        <end position="15"/>
    </location>
</feature>
<keyword evidence="2" id="KW-1133">Transmembrane helix</keyword>
<feature type="transmembrane region" description="Helical" evidence="2">
    <location>
        <begin position="66"/>
        <end position="85"/>
    </location>
</feature>
<dbReference type="Proteomes" id="UP000430634">
    <property type="component" value="Unassembled WGS sequence"/>
</dbReference>
<dbReference type="AlphaFoldDB" id="A0A6I3SRC1"/>
<dbReference type="OrthoDB" id="6520248at2"/>
<evidence type="ECO:0000313" key="4">
    <source>
        <dbReference type="EMBL" id="MTV51638.1"/>
    </source>
</evidence>
<evidence type="ECO:0000256" key="1">
    <source>
        <dbReference type="SAM" id="MobiDB-lite"/>
    </source>
</evidence>
<proteinExistence type="predicted"/>
<protein>
    <recommendedName>
        <fullName evidence="7">DUF1640 domain-containing protein</fullName>
    </recommendedName>
</protein>
<evidence type="ECO:0000313" key="5">
    <source>
        <dbReference type="Proteomes" id="UP000430634"/>
    </source>
</evidence>
<reference evidence="3" key="4">
    <citation type="submission" date="2024-05" db="EMBL/GenBank/DDBJ databases">
        <authorList>
            <person name="Sun Q."/>
            <person name="Zhou Y."/>
        </authorList>
    </citation>
    <scope>NUCLEOTIDE SEQUENCE</scope>
    <source>
        <strain evidence="3">CGMCC 1.15931</strain>
    </source>
</reference>
<accession>A0A6I3SRC1</accession>
<keyword evidence="2" id="KW-0472">Membrane</keyword>
<evidence type="ECO:0000313" key="3">
    <source>
        <dbReference type="EMBL" id="GGC04802.1"/>
    </source>
</evidence>
<name>A0A6I3SRC1_9BURK</name>